<sequence>MLLLFGCGLCRLKRVDGQRLHNAVS</sequence>
<dbReference type="EMBL" id="CP042469">
    <property type="protein sequence ID" value="QOX66017.1"/>
    <property type="molecule type" value="Genomic_DNA"/>
</dbReference>
<proteinExistence type="predicted"/>
<reference evidence="1" key="1">
    <citation type="submission" date="2019-08" db="EMBL/GenBank/DDBJ databases">
        <title>Genome sequence of Clostridiales bacterium MT110.</title>
        <authorList>
            <person name="Cao J."/>
        </authorList>
    </citation>
    <scope>NUCLEOTIDE SEQUENCE</scope>
    <source>
        <strain evidence="1">MT110</strain>
    </source>
</reference>
<gene>
    <name evidence="1" type="ORF">FRZ06_19265</name>
</gene>
<protein>
    <submittedName>
        <fullName evidence="1">Uncharacterized protein</fullName>
    </submittedName>
</protein>
<name>A0ACD1AHP2_9FIRM</name>
<evidence type="ECO:0000313" key="1">
    <source>
        <dbReference type="EMBL" id="QOX66017.1"/>
    </source>
</evidence>
<accession>A0ACD1AHP2</accession>
<evidence type="ECO:0000313" key="2">
    <source>
        <dbReference type="Proteomes" id="UP000594014"/>
    </source>
</evidence>
<dbReference type="Proteomes" id="UP000594014">
    <property type="component" value="Chromosome"/>
</dbReference>
<keyword evidence="2" id="KW-1185">Reference proteome</keyword>
<organism evidence="1 2">
    <name type="scientific">Anoxybacterium hadale</name>
    <dbReference type="NCBI Taxonomy" id="3408580"/>
    <lineage>
        <taxon>Bacteria</taxon>
        <taxon>Bacillati</taxon>
        <taxon>Bacillota</taxon>
        <taxon>Clostridia</taxon>
        <taxon>Peptostreptococcales</taxon>
        <taxon>Anaerovoracaceae</taxon>
        <taxon>Anoxybacterium</taxon>
    </lineage>
</organism>